<dbReference type="InterPro" id="IPR009081">
    <property type="entry name" value="PP-bd_ACP"/>
</dbReference>
<dbReference type="Pfam" id="PF00550">
    <property type="entry name" value="PP-binding"/>
    <property type="match status" value="1"/>
</dbReference>
<feature type="domain" description="Carrier" evidence="1">
    <location>
        <begin position="1"/>
        <end position="80"/>
    </location>
</feature>
<dbReference type="RefSeq" id="WP_144999145.1">
    <property type="nucleotide sequence ID" value="NZ_CP036281.1"/>
</dbReference>
<reference evidence="2 3" key="1">
    <citation type="submission" date="2019-02" db="EMBL/GenBank/DDBJ databases">
        <title>Deep-cultivation of Planctomycetes and their phenomic and genomic characterization uncovers novel biology.</title>
        <authorList>
            <person name="Wiegand S."/>
            <person name="Jogler M."/>
            <person name="Boedeker C."/>
            <person name="Pinto D."/>
            <person name="Vollmers J."/>
            <person name="Rivas-Marin E."/>
            <person name="Kohn T."/>
            <person name="Peeters S.H."/>
            <person name="Heuer A."/>
            <person name="Rast P."/>
            <person name="Oberbeckmann S."/>
            <person name="Bunk B."/>
            <person name="Jeske O."/>
            <person name="Meyerdierks A."/>
            <person name="Storesund J.E."/>
            <person name="Kallscheuer N."/>
            <person name="Luecker S."/>
            <person name="Lage O.M."/>
            <person name="Pohl T."/>
            <person name="Merkel B.J."/>
            <person name="Hornburger P."/>
            <person name="Mueller R.-W."/>
            <person name="Bruemmer F."/>
            <person name="Labrenz M."/>
            <person name="Spormann A.M."/>
            <person name="Op den Camp H."/>
            <person name="Overmann J."/>
            <person name="Amann R."/>
            <person name="Jetten M.S.M."/>
            <person name="Mascher T."/>
            <person name="Medema M.H."/>
            <person name="Devos D.P."/>
            <person name="Kaster A.-K."/>
            <person name="Ovreas L."/>
            <person name="Rohde M."/>
            <person name="Galperin M.Y."/>
            <person name="Jogler C."/>
        </authorList>
    </citation>
    <scope>NUCLEOTIDE SEQUENCE [LARGE SCALE GENOMIC DNA]</scope>
    <source>
        <strain evidence="2 3">Pla110</strain>
    </source>
</reference>
<accession>A0A518CU14</accession>
<dbReference type="PROSITE" id="PS50075">
    <property type="entry name" value="CARRIER"/>
    <property type="match status" value="1"/>
</dbReference>
<dbReference type="OrthoDB" id="9810922at2"/>
<dbReference type="InterPro" id="IPR036736">
    <property type="entry name" value="ACP-like_sf"/>
</dbReference>
<dbReference type="SUPFAM" id="SSF47336">
    <property type="entry name" value="ACP-like"/>
    <property type="match status" value="1"/>
</dbReference>
<evidence type="ECO:0000313" key="3">
    <source>
        <dbReference type="Proteomes" id="UP000317178"/>
    </source>
</evidence>
<gene>
    <name evidence="2" type="primary">acpP_3</name>
    <name evidence="2" type="ORF">Pla110_44790</name>
</gene>
<dbReference type="Gene3D" id="1.10.1200.10">
    <property type="entry name" value="ACP-like"/>
    <property type="match status" value="1"/>
</dbReference>
<proteinExistence type="predicted"/>
<dbReference type="AlphaFoldDB" id="A0A518CU14"/>
<dbReference type="Proteomes" id="UP000317178">
    <property type="component" value="Chromosome"/>
</dbReference>
<sequence>MTSEQIRQVIIDILERIAPDEDLTNLDDSVPFREQMELDSMDFLDIVMELRKQYRVQIPEEDYGNLGTMDSTVTYLEPLLKDVESTV</sequence>
<dbReference type="EMBL" id="CP036281">
    <property type="protein sequence ID" value="QDU82717.1"/>
    <property type="molecule type" value="Genomic_DNA"/>
</dbReference>
<organism evidence="2 3">
    <name type="scientific">Polystyrenella longa</name>
    <dbReference type="NCBI Taxonomy" id="2528007"/>
    <lineage>
        <taxon>Bacteria</taxon>
        <taxon>Pseudomonadati</taxon>
        <taxon>Planctomycetota</taxon>
        <taxon>Planctomycetia</taxon>
        <taxon>Planctomycetales</taxon>
        <taxon>Planctomycetaceae</taxon>
        <taxon>Polystyrenella</taxon>
    </lineage>
</organism>
<protein>
    <submittedName>
        <fullName evidence="2">Acyl carrier protein</fullName>
    </submittedName>
</protein>
<name>A0A518CU14_9PLAN</name>
<dbReference type="KEGG" id="plon:Pla110_44790"/>
<evidence type="ECO:0000313" key="2">
    <source>
        <dbReference type="EMBL" id="QDU82717.1"/>
    </source>
</evidence>
<keyword evidence="3" id="KW-1185">Reference proteome</keyword>
<evidence type="ECO:0000259" key="1">
    <source>
        <dbReference type="PROSITE" id="PS50075"/>
    </source>
</evidence>